<protein>
    <recommendedName>
        <fullName evidence="5">Checkpoint protein</fullName>
    </recommendedName>
</protein>
<dbReference type="GO" id="GO:0044778">
    <property type="term" value="P:meiotic DNA integrity checkpoint signaling"/>
    <property type="evidence" value="ECO:0007669"/>
    <property type="project" value="TreeGrafter"/>
</dbReference>
<evidence type="ECO:0000256" key="1">
    <source>
        <dbReference type="ARBA" id="ARBA00004123"/>
    </source>
</evidence>
<keyword evidence="4" id="KW-1185">Reference proteome</keyword>
<dbReference type="Gene3D" id="3.70.10.10">
    <property type="match status" value="1"/>
</dbReference>
<dbReference type="EMBL" id="CP058610">
    <property type="protein sequence ID" value="QLG74347.1"/>
    <property type="molecule type" value="Genomic_DNA"/>
</dbReference>
<dbReference type="OrthoDB" id="419537at2759"/>
<dbReference type="GO" id="GO:0000723">
    <property type="term" value="P:telomere maintenance"/>
    <property type="evidence" value="ECO:0007669"/>
    <property type="project" value="TreeGrafter"/>
</dbReference>
<keyword evidence="2" id="KW-0539">Nucleus</keyword>
<dbReference type="GO" id="GO:0035861">
    <property type="term" value="C:site of double-strand break"/>
    <property type="evidence" value="ECO:0007669"/>
    <property type="project" value="TreeGrafter"/>
</dbReference>
<dbReference type="GO" id="GO:0030896">
    <property type="term" value="C:checkpoint clamp complex"/>
    <property type="evidence" value="ECO:0007669"/>
    <property type="project" value="InterPro"/>
</dbReference>
<evidence type="ECO:0008006" key="5">
    <source>
        <dbReference type="Google" id="ProtNLM"/>
    </source>
</evidence>
<dbReference type="InterPro" id="IPR007150">
    <property type="entry name" value="HUS1/Mec3"/>
</dbReference>
<comment type="subcellular location">
    <subcellularLocation>
        <location evidence="1">Nucleus</location>
    </subcellularLocation>
</comment>
<dbReference type="GO" id="GO:0006289">
    <property type="term" value="P:nucleotide-excision repair"/>
    <property type="evidence" value="ECO:0007669"/>
    <property type="project" value="TreeGrafter"/>
</dbReference>
<dbReference type="Proteomes" id="UP000509704">
    <property type="component" value="Chromosome 7"/>
</dbReference>
<dbReference type="PANTHER" id="PTHR12900">
    <property type="entry name" value="MITOTIC AND DNA DAMAGE CHECKPOINT PROTEIN HUS1"/>
    <property type="match status" value="1"/>
</dbReference>
<dbReference type="RefSeq" id="XP_037146072.1">
    <property type="nucleotide sequence ID" value="XM_037290177.1"/>
</dbReference>
<dbReference type="PANTHER" id="PTHR12900:SF0">
    <property type="entry name" value="CHECKPOINT PROTEIN"/>
    <property type="match status" value="1"/>
</dbReference>
<dbReference type="GO" id="GO:0031573">
    <property type="term" value="P:mitotic intra-S DNA damage checkpoint signaling"/>
    <property type="evidence" value="ECO:0007669"/>
    <property type="project" value="TreeGrafter"/>
</dbReference>
<gene>
    <name evidence="3" type="ORF">HG535_0G02310</name>
</gene>
<proteinExistence type="predicted"/>
<sequence>MKLKLIINGCESPEDYKLLSTAISNVASLRQTAVLRFNSEKVVFISTPKSLSGSSSTILQDDSSQLWCTIPMDVFKLYNVVSVREQNAITMEYNCEYLQSVFKRYDRAMNQGSGSDMTIKLQAIPETKQEPQKDGSRTPKRNTLCTLRVTFEEIIHTQAVDSTVDHGSSVSTNMLENSKTVMHSFEVPVKMLFRAQDARILEPSIDYSKIQIDKLPPFTSSFGPSFLNFMKRIERYNSVKHVKLSALRKEDEEEGYQDQLRMIVEGAAWDSEIAWNGVLDPVAPSGAVSDMSQRSDLDKIDADRQELLDDEYESMRVEDSEMTGNIAHESDVQLNDISVMVEKAEKESIHLHEVFIQPKDWRVCHRLYIAFEEVILAISHDQSCVLHCSLDRSVFNDDDNDDEMDTKARERGQIVYYMLRSKRL</sequence>
<evidence type="ECO:0000313" key="4">
    <source>
        <dbReference type="Proteomes" id="UP000509704"/>
    </source>
</evidence>
<evidence type="ECO:0000256" key="2">
    <source>
        <dbReference type="ARBA" id="ARBA00023242"/>
    </source>
</evidence>
<dbReference type="GO" id="GO:0033314">
    <property type="term" value="P:mitotic DNA replication checkpoint signaling"/>
    <property type="evidence" value="ECO:0007669"/>
    <property type="project" value="TreeGrafter"/>
</dbReference>
<organism evidence="3 4">
    <name type="scientific">Zygotorulaspora mrakii</name>
    <name type="common">Zygosaccharomyces mrakii</name>
    <dbReference type="NCBI Taxonomy" id="42260"/>
    <lineage>
        <taxon>Eukaryota</taxon>
        <taxon>Fungi</taxon>
        <taxon>Dikarya</taxon>
        <taxon>Ascomycota</taxon>
        <taxon>Saccharomycotina</taxon>
        <taxon>Saccharomycetes</taxon>
        <taxon>Saccharomycetales</taxon>
        <taxon>Saccharomycetaceae</taxon>
        <taxon>Zygotorulaspora</taxon>
    </lineage>
</organism>
<dbReference type="KEGG" id="zmk:HG535_0G02310"/>
<dbReference type="GeneID" id="59238130"/>
<evidence type="ECO:0000313" key="3">
    <source>
        <dbReference type="EMBL" id="QLG74347.1"/>
    </source>
</evidence>
<accession>A0A7H9B703</accession>
<dbReference type="GO" id="GO:0000724">
    <property type="term" value="P:double-strand break repair via homologous recombination"/>
    <property type="evidence" value="ECO:0007669"/>
    <property type="project" value="TreeGrafter"/>
</dbReference>
<dbReference type="AlphaFoldDB" id="A0A7H9B703"/>
<dbReference type="Pfam" id="PF04005">
    <property type="entry name" value="Hus1"/>
    <property type="match status" value="1"/>
</dbReference>
<name>A0A7H9B703_ZYGMR</name>
<reference evidence="3 4" key="1">
    <citation type="submission" date="2020-07" db="EMBL/GenBank/DDBJ databases">
        <title>The yeast mating-type switching endonuclease HO is a domesticated member of an unorthodox homing genetic element family.</title>
        <authorList>
            <person name="Coughlan A.Y."/>
            <person name="Lombardi L."/>
            <person name="Braun-Galleani S."/>
            <person name="Martos A.R."/>
            <person name="Galeote V."/>
            <person name="Bigey F."/>
            <person name="Dequin S."/>
            <person name="Byrne K.P."/>
            <person name="Wolfe K.H."/>
        </authorList>
    </citation>
    <scope>NUCLEOTIDE SEQUENCE [LARGE SCALE GENOMIC DNA]</scope>
    <source>
        <strain evidence="3 4">NRRL Y-6702</strain>
    </source>
</reference>